<evidence type="ECO:0000256" key="8">
    <source>
        <dbReference type="SAM" id="MobiDB-lite"/>
    </source>
</evidence>
<name>A0AAV7ZH94_9EUKA</name>
<dbReference type="GO" id="GO:0005049">
    <property type="term" value="F:nuclear export signal receptor activity"/>
    <property type="evidence" value="ECO:0007669"/>
    <property type="project" value="InterPro"/>
</dbReference>
<dbReference type="Gene3D" id="1.25.10.10">
    <property type="entry name" value="Leucine-rich Repeat Variant"/>
    <property type="match status" value="1"/>
</dbReference>
<reference evidence="10" key="1">
    <citation type="submission" date="2022-08" db="EMBL/GenBank/DDBJ databases">
        <title>Novel sulphate-reducing endosymbionts in the free-living metamonad Anaeramoeba.</title>
        <authorList>
            <person name="Jerlstrom-Hultqvist J."/>
            <person name="Cepicka I."/>
            <person name="Gallot-Lavallee L."/>
            <person name="Salas-Leiva D."/>
            <person name="Curtis B.A."/>
            <person name="Zahonova K."/>
            <person name="Pipaliya S."/>
            <person name="Dacks J."/>
            <person name="Roger A.J."/>
        </authorList>
    </citation>
    <scope>NUCLEOTIDE SEQUENCE</scope>
    <source>
        <strain evidence="10">Busselton2</strain>
    </source>
</reference>
<comment type="similarity">
    <text evidence="3">Belongs to the exportin family.</text>
</comment>
<evidence type="ECO:0000256" key="7">
    <source>
        <dbReference type="ARBA" id="ARBA00023242"/>
    </source>
</evidence>
<feature type="domain" description="Exportin-7/Ran-binding protein 17 TPR repeats" evidence="9">
    <location>
        <begin position="623"/>
        <end position="777"/>
    </location>
</feature>
<dbReference type="EMBL" id="JANTQA010000029">
    <property type="protein sequence ID" value="KAJ3441361.1"/>
    <property type="molecule type" value="Genomic_DNA"/>
</dbReference>
<dbReference type="Proteomes" id="UP001146793">
    <property type="component" value="Unassembled WGS sequence"/>
</dbReference>
<protein>
    <submittedName>
        <fullName evidence="10">Exportin</fullName>
    </submittedName>
</protein>
<evidence type="ECO:0000256" key="5">
    <source>
        <dbReference type="ARBA" id="ARBA00022490"/>
    </source>
</evidence>
<evidence type="ECO:0000256" key="2">
    <source>
        <dbReference type="ARBA" id="ARBA00004496"/>
    </source>
</evidence>
<evidence type="ECO:0000256" key="4">
    <source>
        <dbReference type="ARBA" id="ARBA00022448"/>
    </source>
</evidence>
<keyword evidence="5" id="KW-0963">Cytoplasm</keyword>
<dbReference type="GO" id="GO:0005737">
    <property type="term" value="C:cytoplasm"/>
    <property type="evidence" value="ECO:0007669"/>
    <property type="project" value="UniProtKB-SubCell"/>
</dbReference>
<feature type="compositionally biased region" description="Low complexity" evidence="8">
    <location>
        <begin position="450"/>
        <end position="471"/>
    </location>
</feature>
<evidence type="ECO:0000259" key="9">
    <source>
        <dbReference type="Pfam" id="PF25795"/>
    </source>
</evidence>
<evidence type="ECO:0000313" key="11">
    <source>
        <dbReference type="Proteomes" id="UP001146793"/>
    </source>
</evidence>
<evidence type="ECO:0000256" key="6">
    <source>
        <dbReference type="ARBA" id="ARBA00022927"/>
    </source>
</evidence>
<comment type="caution">
    <text evidence="10">The sequence shown here is derived from an EMBL/GenBank/DDBJ whole genome shotgun (WGS) entry which is preliminary data.</text>
</comment>
<comment type="subcellular location">
    <subcellularLocation>
        <location evidence="2">Cytoplasm</location>
    </subcellularLocation>
    <subcellularLocation>
        <location evidence="1">Nucleus</location>
    </subcellularLocation>
</comment>
<dbReference type="InterPro" id="IPR057947">
    <property type="entry name" value="TPR_XPO7/RBP17"/>
</dbReference>
<dbReference type="GO" id="GO:0006611">
    <property type="term" value="P:protein export from nucleus"/>
    <property type="evidence" value="ECO:0007669"/>
    <property type="project" value="TreeGrafter"/>
</dbReference>
<keyword evidence="4" id="KW-0813">Transport</keyword>
<dbReference type="SUPFAM" id="SSF48371">
    <property type="entry name" value="ARM repeat"/>
    <property type="match status" value="1"/>
</dbReference>
<evidence type="ECO:0000313" key="10">
    <source>
        <dbReference type="EMBL" id="KAJ3441361.1"/>
    </source>
</evidence>
<dbReference type="InterPro" id="IPR011989">
    <property type="entry name" value="ARM-like"/>
</dbReference>
<dbReference type="AlphaFoldDB" id="A0AAV7ZH94"/>
<dbReference type="PANTHER" id="PTHR12596">
    <property type="entry name" value="EXPORTIN 4,7-RELATED"/>
    <property type="match status" value="1"/>
</dbReference>
<sequence>MEIFENFDTISYDFYMSTDQERRNEIDDALRQSATDTKNIVALHQILVQSTSVYSLMLSLTLLKEIFTRHWEALTHKEQEEFHFFLFDYLVKNGQKLPKTVLRECLSLYSRILKMSWLNNQKNYKKLFEDFKSTFFSPIFDDKTIYQMNREEQSQLAVGLQLLIVLSEEFNYIIKEREVLLKHRKIVTSFRDHLLLSSMDFVLQLLESFVPKTNKNNNTITTNNNLNNKIKSNNELFSKNFTTTPIELPQEEGSFELIFETCLKLLCTILSFDFSGFGRVDVVGGTDTSQLSFPITWRKRIKIHEVLNLLFSLFFGCSTCDEPVIARLEVLIKCIELLSSIRDVIFKNEEDQISFLANLLYGTTLIAENNFVLLSENILHEYCRLSYKVITNHRFQTLISTSYLDPFITSIHQLSLICIENVTNLHSNHYLLSIWVKIVNEMGPEKLDPNNQGQNNSKNQNRNNSSGNNNKSFQRITEMVGKIVQEFIIKKIDFWGNNKNEIDFRQIYDLESDLMLEINKFKILGRVDYKKTFSYLIEFFDTISTNIQQNGLSENYFLQLSILIILSGSLISQTVTKPIQESAYNLGKGNLYVNFPESDLSYPSLYPEKKETLIKNLDNIGNNNNQKNYYFDAELTSRVIELIKWLDDLGNENENENENEKGLTLKCLELSFIYFFEQINIIYIYQHKDKFSTFFQIIPEILPNIESKYEQTILFIYLKIKNNLKKYSNDEHIIIRTLHLFDNFVDHYKAGKTLINFEEVDQLLKNHNTDNFPFLERFLSHSKIRVKYYKIIGKLLFLGSKEMQFSETFNNFIQIFDDSFGQLNQYFNDLDQQKQQSGQYEHGEGICVKALSLVKDLRGIISKCKHDWKFIVFFDWFYPSKVEILNNFFIYFKKIPEILNNLLKFWNEFASLTITKNGKNTSFHNSCSPNGIIIFKLICNSIQSFAQEFSNNFDYLPNEYSIKFKGLAICQSTISNLVQNSYVDLGVFEAFNDDCLQKTVQLIFEISESIDLQYIIINPKFTNSYYRLLEIFSQEYLEFIIQRPNENFSYLINIITDGLEMGRMNILEKSCIFIQSLFSFYHSYCQNKLLTNIKKKKLAQILLLKIQENEDKIIQIIRIIINSLIYHPKINVWALSKALLPLILIYSDAFSQLQQEIVFSLDKKKTEVILQLFEKISINVKDNLEPRNFSVFGQNLNNFRYKIRNVGYLF</sequence>
<feature type="region of interest" description="Disordered" evidence="8">
    <location>
        <begin position="446"/>
        <end position="471"/>
    </location>
</feature>
<evidence type="ECO:0000256" key="3">
    <source>
        <dbReference type="ARBA" id="ARBA00009466"/>
    </source>
</evidence>
<evidence type="ECO:0000256" key="1">
    <source>
        <dbReference type="ARBA" id="ARBA00004123"/>
    </source>
</evidence>
<keyword evidence="7" id="KW-0539">Nucleus</keyword>
<accession>A0AAV7ZH94</accession>
<dbReference type="PANTHER" id="PTHR12596:SF2">
    <property type="entry name" value="EXPORTIN-7 ISOFORM X1"/>
    <property type="match status" value="1"/>
</dbReference>
<gene>
    <name evidence="10" type="ORF">M0812_13371</name>
</gene>
<proteinExistence type="inferred from homology"/>
<dbReference type="InterPro" id="IPR044189">
    <property type="entry name" value="XPO4/7-like"/>
</dbReference>
<dbReference type="GO" id="GO:0005643">
    <property type="term" value="C:nuclear pore"/>
    <property type="evidence" value="ECO:0007669"/>
    <property type="project" value="TreeGrafter"/>
</dbReference>
<dbReference type="Pfam" id="PF25795">
    <property type="entry name" value="TPR_XPO7"/>
    <property type="match status" value="1"/>
</dbReference>
<organism evidence="10 11">
    <name type="scientific">Anaeramoeba flamelloides</name>
    <dbReference type="NCBI Taxonomy" id="1746091"/>
    <lineage>
        <taxon>Eukaryota</taxon>
        <taxon>Metamonada</taxon>
        <taxon>Anaeramoebidae</taxon>
        <taxon>Anaeramoeba</taxon>
    </lineage>
</organism>
<keyword evidence="6" id="KW-0653">Protein transport</keyword>
<dbReference type="InterPro" id="IPR016024">
    <property type="entry name" value="ARM-type_fold"/>
</dbReference>